<protein>
    <submittedName>
        <fullName evidence="5">Copper oxidase</fullName>
    </submittedName>
</protein>
<reference evidence="5 6" key="1">
    <citation type="submission" date="2019-04" db="EMBL/GenBank/DDBJ databases">
        <title>Phreatobacter aquaticus sp. nov.</title>
        <authorList>
            <person name="Choi A."/>
        </authorList>
    </citation>
    <scope>NUCLEOTIDE SEQUENCE [LARGE SCALE GENOMIC DNA]</scope>
    <source>
        <strain evidence="5 6">KCTC 52518</strain>
    </source>
</reference>
<keyword evidence="6" id="KW-1185">Reference proteome</keyword>
<dbReference type="InterPro" id="IPR050845">
    <property type="entry name" value="Cu-binding_ET"/>
</dbReference>
<dbReference type="PANTHER" id="PTHR38439:SF3">
    <property type="entry name" value="COPPER-RESISTANT CUPROPROTEIN COPI"/>
    <property type="match status" value="1"/>
</dbReference>
<evidence type="ECO:0000259" key="4">
    <source>
        <dbReference type="Pfam" id="PF00127"/>
    </source>
</evidence>
<dbReference type="InterPro" id="IPR000923">
    <property type="entry name" value="BlueCu_1"/>
</dbReference>
<gene>
    <name evidence="5" type="ORF">E8M01_18550</name>
</gene>
<dbReference type="Gene3D" id="2.60.40.420">
    <property type="entry name" value="Cupredoxins - blue copper proteins"/>
    <property type="match status" value="1"/>
</dbReference>
<accession>A0A4D7B4U1</accession>
<dbReference type="GO" id="GO:0005507">
    <property type="term" value="F:copper ion binding"/>
    <property type="evidence" value="ECO:0007669"/>
    <property type="project" value="InterPro"/>
</dbReference>
<feature type="compositionally biased region" description="Basic residues" evidence="3">
    <location>
        <begin position="23"/>
        <end position="35"/>
    </location>
</feature>
<evidence type="ECO:0000313" key="6">
    <source>
        <dbReference type="Proteomes" id="UP000298781"/>
    </source>
</evidence>
<feature type="compositionally biased region" description="Basic residues" evidence="3">
    <location>
        <begin position="1"/>
        <end position="16"/>
    </location>
</feature>
<proteinExistence type="predicted"/>
<dbReference type="KEGG" id="pstg:E8M01_18550"/>
<dbReference type="InterPro" id="IPR008972">
    <property type="entry name" value="Cupredoxin"/>
</dbReference>
<evidence type="ECO:0000256" key="2">
    <source>
        <dbReference type="ARBA" id="ARBA00023008"/>
    </source>
</evidence>
<sequence>MERRATRPARARRHAARTAACRARARPRRAPRPRRPLQPLTSRPGRGQIMSRNSTLLAIAATIALTGIAVAHGPSSPAGEAGHAGSVTRTVEVRMLEGDGRMLFEPAEITIKRGDTVRFVVKNAGALDHEMVIDTLEGNQRHKAAMERNPDMEHADPNAVKVEPARTGEIVWRFTNAGTFEYACLIPGHYQAGMHGRINVR</sequence>
<dbReference type="Proteomes" id="UP000298781">
    <property type="component" value="Chromosome"/>
</dbReference>
<dbReference type="GO" id="GO:0009055">
    <property type="term" value="F:electron transfer activity"/>
    <property type="evidence" value="ECO:0007669"/>
    <property type="project" value="InterPro"/>
</dbReference>
<feature type="region of interest" description="Disordered" evidence="3">
    <location>
        <begin position="1"/>
        <end position="48"/>
    </location>
</feature>
<dbReference type="Pfam" id="PF00127">
    <property type="entry name" value="Copper-bind"/>
    <property type="match status" value="1"/>
</dbReference>
<keyword evidence="1" id="KW-0479">Metal-binding</keyword>
<dbReference type="EMBL" id="CP039690">
    <property type="protein sequence ID" value="QCI66033.1"/>
    <property type="molecule type" value="Genomic_DNA"/>
</dbReference>
<evidence type="ECO:0000313" key="5">
    <source>
        <dbReference type="EMBL" id="QCI66033.1"/>
    </source>
</evidence>
<dbReference type="CDD" id="cd04211">
    <property type="entry name" value="Cupredoxin_like_2"/>
    <property type="match status" value="1"/>
</dbReference>
<dbReference type="OrthoDB" id="9816061at2"/>
<name>A0A4D7B4U1_9HYPH</name>
<dbReference type="AlphaFoldDB" id="A0A4D7B4U1"/>
<organism evidence="5 6">
    <name type="scientific">Phreatobacter stygius</name>
    <dbReference type="NCBI Taxonomy" id="1940610"/>
    <lineage>
        <taxon>Bacteria</taxon>
        <taxon>Pseudomonadati</taxon>
        <taxon>Pseudomonadota</taxon>
        <taxon>Alphaproteobacteria</taxon>
        <taxon>Hyphomicrobiales</taxon>
        <taxon>Phreatobacteraceae</taxon>
        <taxon>Phreatobacter</taxon>
    </lineage>
</organism>
<dbReference type="PANTHER" id="PTHR38439">
    <property type="entry name" value="AURACYANIN-B"/>
    <property type="match status" value="1"/>
</dbReference>
<evidence type="ECO:0000256" key="1">
    <source>
        <dbReference type="ARBA" id="ARBA00022723"/>
    </source>
</evidence>
<feature type="domain" description="Blue (type 1) copper" evidence="4">
    <location>
        <begin position="93"/>
        <end position="200"/>
    </location>
</feature>
<keyword evidence="2" id="KW-0186">Copper</keyword>
<evidence type="ECO:0000256" key="3">
    <source>
        <dbReference type="SAM" id="MobiDB-lite"/>
    </source>
</evidence>
<dbReference type="SUPFAM" id="SSF49503">
    <property type="entry name" value="Cupredoxins"/>
    <property type="match status" value="1"/>
</dbReference>